<accession>C5A6V8</accession>
<keyword evidence="1" id="KW-0812">Transmembrane</keyword>
<keyword evidence="3" id="KW-1185">Reference proteome</keyword>
<dbReference type="AlphaFoldDB" id="C5A6V8"/>
<evidence type="ECO:0000313" key="3">
    <source>
        <dbReference type="Proteomes" id="UP000001488"/>
    </source>
</evidence>
<dbReference type="KEGG" id="tga:TGAM_1468"/>
<dbReference type="HOGENOM" id="CLU_835816_0_0_2"/>
<evidence type="ECO:0000313" key="2">
    <source>
        <dbReference type="EMBL" id="ACS33970.1"/>
    </source>
</evidence>
<gene>
    <name evidence="2" type="ordered locus">TGAM_1468</name>
</gene>
<feature type="transmembrane region" description="Helical" evidence="1">
    <location>
        <begin position="58"/>
        <end position="76"/>
    </location>
</feature>
<reference evidence="2 3" key="1">
    <citation type="journal article" date="2007" name="Genome Biol.">
        <title>Genome analysis and genome-wide proteomics of Thermococcus gammatolerans, the most radioresistant organism known amongst the Archaea.</title>
        <authorList>
            <person name="Zivanovic Y."/>
            <person name="Armengaud J."/>
            <person name="Lagorce A."/>
            <person name="Leplat C."/>
            <person name="Guerin P."/>
            <person name="Dutertre M."/>
            <person name="Anthouard V."/>
            <person name="Forterre P."/>
            <person name="Wincker P."/>
            <person name="Confalonieri F."/>
        </authorList>
    </citation>
    <scope>NUCLEOTIDE SEQUENCE [LARGE SCALE GENOMIC DNA]</scope>
    <source>
        <strain evidence="3">DSM 15229 / JCM 11827 / EJ3</strain>
    </source>
</reference>
<keyword evidence="1" id="KW-1133">Transmembrane helix</keyword>
<organism evidence="2 3">
    <name type="scientific">Thermococcus gammatolerans (strain DSM 15229 / JCM 11827 / EJ3)</name>
    <dbReference type="NCBI Taxonomy" id="593117"/>
    <lineage>
        <taxon>Archaea</taxon>
        <taxon>Methanobacteriati</taxon>
        <taxon>Methanobacteriota</taxon>
        <taxon>Thermococci</taxon>
        <taxon>Thermococcales</taxon>
        <taxon>Thermococcaceae</taxon>
        <taxon>Thermococcus</taxon>
    </lineage>
</organism>
<evidence type="ECO:0000256" key="1">
    <source>
        <dbReference type="SAM" id="Phobius"/>
    </source>
</evidence>
<name>C5A6V8_THEGJ</name>
<dbReference type="EMBL" id="CP001398">
    <property type="protein sequence ID" value="ACS33970.1"/>
    <property type="molecule type" value="Genomic_DNA"/>
</dbReference>
<dbReference type="Proteomes" id="UP000001488">
    <property type="component" value="Chromosome"/>
</dbReference>
<dbReference type="eggNOG" id="arCOG10066">
    <property type="taxonomic scope" value="Archaea"/>
</dbReference>
<dbReference type="PaxDb" id="593117-TGAM_1468"/>
<keyword evidence="1" id="KW-0472">Membrane</keyword>
<sequence>MVFKKNQVPRLRTNSDQQGRFLRALCLLQRQFSKHRTWKHLLHFKPRTEKQVREMKKLTAVLGLLSILLLLLAYAYSNQPHETMSSLYQKIPEQVRENAQLIAAYYSSQNGDREYQFAFYDPKERTLSIYTFKISNFLKIFWDKEENKITCETPFNYSVLATSPEKLKNFENCDNCKLFLYKGRIYKNKEIESIYPSIEQVIKENTTYVNFVLLKDEELSIGGIIERHGDMGLGPAYFGYKGLLHLPTTMHNPSRGVIVEFIAKNDTIHVVIHYPKNMTFSTISSVRLRKDWNSTWNLKEVPLSEILQKSKSKELSQEIKGSLRFEFSITKRDNRAEAWASWINSRKQAHGYWRLYPPDKIEWRRFTCIEKSCRWTEENIFDPFP</sequence>
<dbReference type="STRING" id="593117.TGAM_1468"/>
<dbReference type="PATRIC" id="fig|593117.10.peg.1469"/>
<protein>
    <submittedName>
        <fullName evidence="2">Uncharacterized protein</fullName>
    </submittedName>
</protein>
<proteinExistence type="predicted"/>